<proteinExistence type="predicted"/>
<dbReference type="InterPro" id="IPR010921">
    <property type="entry name" value="Trp_repressor/repl_initiator"/>
</dbReference>
<dbReference type="Gene3D" id="1.10.1750.10">
    <property type="match status" value="1"/>
</dbReference>
<evidence type="ECO:0000259" key="2">
    <source>
        <dbReference type="SMART" id="SM00760"/>
    </source>
</evidence>
<dbReference type="GO" id="GO:0043565">
    <property type="term" value="F:sequence-specific DNA binding"/>
    <property type="evidence" value="ECO:0007669"/>
    <property type="project" value="InterPro"/>
</dbReference>
<dbReference type="GO" id="GO:0006275">
    <property type="term" value="P:regulation of DNA replication"/>
    <property type="evidence" value="ECO:0007669"/>
    <property type="project" value="InterPro"/>
</dbReference>
<feature type="compositionally biased region" description="Basic and acidic residues" evidence="1">
    <location>
        <begin position="17"/>
        <end position="27"/>
    </location>
</feature>
<dbReference type="GO" id="GO:0005524">
    <property type="term" value="F:ATP binding"/>
    <property type="evidence" value="ECO:0007669"/>
    <property type="project" value="InterPro"/>
</dbReference>
<name>A0A917D8J4_9HYPH</name>
<evidence type="ECO:0000313" key="3">
    <source>
        <dbReference type="EMBL" id="GGD12256.1"/>
    </source>
</evidence>
<reference evidence="3" key="2">
    <citation type="submission" date="2020-09" db="EMBL/GenBank/DDBJ databases">
        <authorList>
            <person name="Sun Q."/>
            <person name="Zhou Y."/>
        </authorList>
    </citation>
    <scope>NUCLEOTIDE SEQUENCE</scope>
    <source>
        <strain evidence="3">CGMCC 1.15493</strain>
    </source>
</reference>
<dbReference type="RefSeq" id="WP_188849877.1">
    <property type="nucleotide sequence ID" value="NZ_BMJJ01000003.1"/>
</dbReference>
<keyword evidence="4" id="KW-1185">Reference proteome</keyword>
<dbReference type="AlphaFoldDB" id="A0A917D8J4"/>
<dbReference type="Proteomes" id="UP000613160">
    <property type="component" value="Unassembled WGS sequence"/>
</dbReference>
<comment type="caution">
    <text evidence="3">The sequence shown here is derived from an EMBL/GenBank/DDBJ whole genome shotgun (WGS) entry which is preliminary data.</text>
</comment>
<feature type="domain" description="Chromosomal replication initiator DnaA C-terminal" evidence="2">
    <location>
        <begin position="48"/>
        <end position="117"/>
    </location>
</feature>
<sequence>MSEVVLFTQHRVRNGTRPREGGGRKAPPEALAAPQPRDPAALSPEREGCLLSRQIASAVLAIPLEEIGRANRGEAEICTARHVAMYLAHVIFQVPLTAIGADFGRDRTSVAHAIRRVEDQRDRPDFDAQLTRLEVLAGQCRTLLDQRRGLA</sequence>
<dbReference type="GO" id="GO:0006270">
    <property type="term" value="P:DNA replication initiation"/>
    <property type="evidence" value="ECO:0007669"/>
    <property type="project" value="InterPro"/>
</dbReference>
<gene>
    <name evidence="3" type="ORF">GCM10011335_13930</name>
</gene>
<reference evidence="3" key="1">
    <citation type="journal article" date="2014" name="Int. J. Syst. Evol. Microbiol.">
        <title>Complete genome sequence of Corynebacterium casei LMG S-19264T (=DSM 44701T), isolated from a smear-ripened cheese.</title>
        <authorList>
            <consortium name="US DOE Joint Genome Institute (JGI-PGF)"/>
            <person name="Walter F."/>
            <person name="Albersmeier A."/>
            <person name="Kalinowski J."/>
            <person name="Ruckert C."/>
        </authorList>
    </citation>
    <scope>NUCLEOTIDE SEQUENCE</scope>
    <source>
        <strain evidence="3">CGMCC 1.15493</strain>
    </source>
</reference>
<evidence type="ECO:0000313" key="4">
    <source>
        <dbReference type="Proteomes" id="UP000613160"/>
    </source>
</evidence>
<dbReference type="InterPro" id="IPR013159">
    <property type="entry name" value="DnaA_C"/>
</dbReference>
<accession>A0A917D8J4</accession>
<organism evidence="3 4">
    <name type="scientific">Aureimonas glaciei</name>
    <dbReference type="NCBI Taxonomy" id="1776957"/>
    <lineage>
        <taxon>Bacteria</taxon>
        <taxon>Pseudomonadati</taxon>
        <taxon>Pseudomonadota</taxon>
        <taxon>Alphaproteobacteria</taxon>
        <taxon>Hyphomicrobiales</taxon>
        <taxon>Aurantimonadaceae</taxon>
        <taxon>Aureimonas</taxon>
    </lineage>
</organism>
<dbReference type="EMBL" id="BMJJ01000003">
    <property type="protein sequence ID" value="GGD12256.1"/>
    <property type="molecule type" value="Genomic_DNA"/>
</dbReference>
<dbReference type="SUPFAM" id="SSF48295">
    <property type="entry name" value="TrpR-like"/>
    <property type="match status" value="1"/>
</dbReference>
<dbReference type="Pfam" id="PF08299">
    <property type="entry name" value="Bac_DnaA_C"/>
    <property type="match status" value="1"/>
</dbReference>
<protein>
    <recommendedName>
        <fullName evidence="2">Chromosomal replication initiator DnaA C-terminal domain-containing protein</fullName>
    </recommendedName>
</protein>
<dbReference type="CDD" id="cd06571">
    <property type="entry name" value="Bac_DnaA_C"/>
    <property type="match status" value="1"/>
</dbReference>
<dbReference type="SMART" id="SM00760">
    <property type="entry name" value="Bac_DnaA_C"/>
    <property type="match status" value="1"/>
</dbReference>
<feature type="region of interest" description="Disordered" evidence="1">
    <location>
        <begin position="1"/>
        <end position="44"/>
    </location>
</feature>
<evidence type="ECO:0000256" key="1">
    <source>
        <dbReference type="SAM" id="MobiDB-lite"/>
    </source>
</evidence>